<dbReference type="PRINTS" id="PR00160">
    <property type="entry name" value="GLUTAREDOXIN"/>
</dbReference>
<comment type="subcellular location">
    <subcellularLocation>
        <location evidence="1">Cytoplasm</location>
    </subcellularLocation>
</comment>
<dbReference type="Gene3D" id="3.40.30.10">
    <property type="entry name" value="Glutaredoxin"/>
    <property type="match status" value="1"/>
</dbReference>
<dbReference type="InterPro" id="IPR011905">
    <property type="entry name" value="GlrX-like_pln_2"/>
</dbReference>
<dbReference type="Pfam" id="PF00462">
    <property type="entry name" value="Glutaredoxin"/>
    <property type="match status" value="1"/>
</dbReference>
<evidence type="ECO:0000256" key="1">
    <source>
        <dbReference type="ARBA" id="ARBA00004496"/>
    </source>
</evidence>
<comment type="caution">
    <text evidence="7">The sequence shown here is derived from an EMBL/GenBank/DDBJ whole genome shotgun (WGS) entry which is preliminary data.</text>
</comment>
<comment type="similarity">
    <text evidence="2">Belongs to the glutaredoxin family. CC-type subfamily.</text>
</comment>
<protein>
    <recommendedName>
        <fullName evidence="9">Glutaredoxin</fullName>
    </recommendedName>
</protein>
<dbReference type="InterPro" id="IPR058594">
    <property type="entry name" value="PB1-like_dom_pln"/>
</dbReference>
<dbReference type="InterPro" id="IPR002109">
    <property type="entry name" value="Glutaredoxin"/>
</dbReference>
<evidence type="ECO:0000313" key="8">
    <source>
        <dbReference type="Proteomes" id="UP001153076"/>
    </source>
</evidence>
<dbReference type="NCBIfam" id="TIGR02189">
    <property type="entry name" value="GlrX-like_plant"/>
    <property type="match status" value="1"/>
</dbReference>
<dbReference type="PROSITE" id="PS51354">
    <property type="entry name" value="GLUTAREDOXIN_2"/>
    <property type="match status" value="1"/>
</dbReference>
<evidence type="ECO:0000256" key="4">
    <source>
        <dbReference type="ARBA" id="ARBA00023284"/>
    </source>
</evidence>
<sequence>MDRVNELAKTKAAVIFTKSSCCMCHSIKSLFYDLGASPVVYELDGEASGREMEWALQRLGCNPTVPAVFIGGKYVGSARDVRSLVLKTWNWNRIHYTVHYKKKIFILHFTCTMGGNLKKLTTLYKIWETGYKQIEHDCDKLSLLELESISNEDCKYEGAVMEFWWQSSQKRDELRRIKGDKEVVDVVSRLGI</sequence>
<dbReference type="AlphaFoldDB" id="A0A9Q1QJE3"/>
<evidence type="ECO:0000256" key="2">
    <source>
        <dbReference type="ARBA" id="ARBA00007568"/>
    </source>
</evidence>
<proteinExistence type="inferred from homology"/>
<evidence type="ECO:0000259" key="5">
    <source>
        <dbReference type="Pfam" id="PF00462"/>
    </source>
</evidence>
<dbReference type="EMBL" id="JAKOGI010000114">
    <property type="protein sequence ID" value="KAJ8443701.1"/>
    <property type="molecule type" value="Genomic_DNA"/>
</dbReference>
<dbReference type="SUPFAM" id="SSF52833">
    <property type="entry name" value="Thioredoxin-like"/>
    <property type="match status" value="1"/>
</dbReference>
<dbReference type="CDD" id="cd03419">
    <property type="entry name" value="GRX_GRXh_1_2_like"/>
    <property type="match status" value="1"/>
</dbReference>
<dbReference type="InterPro" id="IPR036249">
    <property type="entry name" value="Thioredoxin-like_sf"/>
</dbReference>
<organism evidence="7 8">
    <name type="scientific">Carnegiea gigantea</name>
    <dbReference type="NCBI Taxonomy" id="171969"/>
    <lineage>
        <taxon>Eukaryota</taxon>
        <taxon>Viridiplantae</taxon>
        <taxon>Streptophyta</taxon>
        <taxon>Embryophyta</taxon>
        <taxon>Tracheophyta</taxon>
        <taxon>Spermatophyta</taxon>
        <taxon>Magnoliopsida</taxon>
        <taxon>eudicotyledons</taxon>
        <taxon>Gunneridae</taxon>
        <taxon>Pentapetalae</taxon>
        <taxon>Caryophyllales</taxon>
        <taxon>Cactineae</taxon>
        <taxon>Cactaceae</taxon>
        <taxon>Cactoideae</taxon>
        <taxon>Echinocereeae</taxon>
        <taxon>Carnegiea</taxon>
    </lineage>
</organism>
<dbReference type="Pfam" id="PF26130">
    <property type="entry name" value="PB1-like"/>
    <property type="match status" value="1"/>
</dbReference>
<evidence type="ECO:0000259" key="6">
    <source>
        <dbReference type="Pfam" id="PF26130"/>
    </source>
</evidence>
<dbReference type="PANTHER" id="PTHR10168">
    <property type="entry name" value="GLUTAREDOXIN"/>
    <property type="match status" value="1"/>
</dbReference>
<dbReference type="GO" id="GO:0005737">
    <property type="term" value="C:cytoplasm"/>
    <property type="evidence" value="ECO:0007669"/>
    <property type="project" value="UniProtKB-SubCell"/>
</dbReference>
<feature type="domain" description="PB1-like" evidence="6">
    <location>
        <begin position="128"/>
        <end position="187"/>
    </location>
</feature>
<feature type="domain" description="Glutaredoxin" evidence="5">
    <location>
        <begin position="14"/>
        <end position="75"/>
    </location>
</feature>
<dbReference type="Proteomes" id="UP001153076">
    <property type="component" value="Unassembled WGS sequence"/>
</dbReference>
<evidence type="ECO:0000313" key="7">
    <source>
        <dbReference type="EMBL" id="KAJ8443701.1"/>
    </source>
</evidence>
<keyword evidence="3" id="KW-0963">Cytoplasm</keyword>
<evidence type="ECO:0000256" key="3">
    <source>
        <dbReference type="ARBA" id="ARBA00022490"/>
    </source>
</evidence>
<name>A0A9Q1QJE3_9CARY</name>
<dbReference type="OrthoDB" id="418495at2759"/>
<reference evidence="7" key="1">
    <citation type="submission" date="2022-04" db="EMBL/GenBank/DDBJ databases">
        <title>Carnegiea gigantea Genome sequencing and assembly v2.</title>
        <authorList>
            <person name="Copetti D."/>
            <person name="Sanderson M.J."/>
            <person name="Burquez A."/>
            <person name="Wojciechowski M.F."/>
        </authorList>
    </citation>
    <scope>NUCLEOTIDE SEQUENCE</scope>
    <source>
        <strain evidence="7">SGP5-SGP5p</strain>
        <tissue evidence="7">Aerial part</tissue>
    </source>
</reference>
<keyword evidence="8" id="KW-1185">Reference proteome</keyword>
<accession>A0A9Q1QJE3</accession>
<evidence type="ECO:0008006" key="9">
    <source>
        <dbReference type="Google" id="ProtNLM"/>
    </source>
</evidence>
<keyword evidence="4" id="KW-0676">Redox-active center</keyword>
<gene>
    <name evidence="7" type="ORF">Cgig2_032324</name>
</gene>
<dbReference type="InterPro" id="IPR014025">
    <property type="entry name" value="Glutaredoxin_subgr"/>
</dbReference>